<dbReference type="AlphaFoldDB" id="A0A554JBF7"/>
<organism evidence="1 2">
    <name type="scientific">Candidatus Doudnabacteria bacterium Gr01-1014_77</name>
    <dbReference type="NCBI Taxonomy" id="2017133"/>
    <lineage>
        <taxon>Bacteria</taxon>
        <taxon>Candidatus Doudnaibacteriota</taxon>
    </lineage>
</organism>
<evidence type="ECO:0000313" key="1">
    <source>
        <dbReference type="EMBL" id="TSC65664.1"/>
    </source>
</evidence>
<protein>
    <submittedName>
        <fullName evidence="1">Uncharacterized protein</fullName>
    </submittedName>
</protein>
<accession>A0A554JBF7</accession>
<sequence>MDTTTQELNSISDNLKQANAQFMHKTAVLIDELDKDIRESDVNLAALSKGMQHTEAWADRELTEAVAELE</sequence>
<dbReference type="Proteomes" id="UP000319613">
    <property type="component" value="Unassembled WGS sequence"/>
</dbReference>
<comment type="caution">
    <text evidence="1">The sequence shown here is derived from an EMBL/GenBank/DDBJ whole genome shotgun (WGS) entry which is preliminary data.</text>
</comment>
<reference evidence="1 2" key="1">
    <citation type="submission" date="2017-07" db="EMBL/GenBank/DDBJ databases">
        <title>Mechanisms for carbon and nitrogen cycling indicate functional differentiation within the Candidate Phyla Radiation.</title>
        <authorList>
            <person name="Danczak R.E."/>
            <person name="Johnston M.D."/>
            <person name="Kenah C."/>
            <person name="Slattery M."/>
            <person name="Wrighton K.C."/>
            <person name="Wilkins M.J."/>
        </authorList>
    </citation>
    <scope>NUCLEOTIDE SEQUENCE [LARGE SCALE GENOMIC DNA]</scope>
    <source>
        <strain evidence="1">Gr01-1014_77</strain>
    </source>
</reference>
<name>A0A554JBF7_9BACT</name>
<gene>
    <name evidence="1" type="ORF">G01um101477_382</name>
</gene>
<dbReference type="EMBL" id="VMFF01000034">
    <property type="protein sequence ID" value="TSC65664.1"/>
    <property type="molecule type" value="Genomic_DNA"/>
</dbReference>
<proteinExistence type="predicted"/>
<evidence type="ECO:0000313" key="2">
    <source>
        <dbReference type="Proteomes" id="UP000319613"/>
    </source>
</evidence>